<evidence type="ECO:0000256" key="1">
    <source>
        <dbReference type="SAM" id="MobiDB-lite"/>
    </source>
</evidence>
<reference evidence="2" key="1">
    <citation type="journal article" date="2019" name="Sci. Rep.">
        <title>Draft genome of Tanacetum cinerariifolium, the natural source of mosquito coil.</title>
        <authorList>
            <person name="Yamashiro T."/>
            <person name="Shiraishi A."/>
            <person name="Satake H."/>
            <person name="Nakayama K."/>
        </authorList>
    </citation>
    <scope>NUCLEOTIDE SEQUENCE</scope>
</reference>
<gene>
    <name evidence="2" type="ORF">Tci_701854</name>
</gene>
<proteinExistence type="predicted"/>
<sequence length="278" mass="31398">MGERESKGRRPLERRAEDNENCGVNLPPLLTAHLARNKNGQPLQSNSTSAWIKDYPLPDGLKMPYHVGFYDGKGDPDNCFHLFEGAIHMQKWAMLILGLHEEQHIFGFVHGLNTWSLAEFLFTDLPTTYKGLMEKTYTWIEAKEVATNGAPNDHREGLDIFSKGSSWDNNKGMTTNGCREGSKTIEQPPRLTEKVVKLRQLAYLVKGIKKRKARVSDIQLGECNKGDKGIKLVECPILMINRESYGSKRKSVEKLIGGIEEITFPLLQNLTTLSIWLS</sequence>
<feature type="compositionally biased region" description="Basic and acidic residues" evidence="1">
    <location>
        <begin position="1"/>
        <end position="18"/>
    </location>
</feature>
<dbReference type="AlphaFoldDB" id="A0A699L7Z1"/>
<organism evidence="2">
    <name type="scientific">Tanacetum cinerariifolium</name>
    <name type="common">Dalmatian daisy</name>
    <name type="synonym">Chrysanthemum cinerariifolium</name>
    <dbReference type="NCBI Taxonomy" id="118510"/>
    <lineage>
        <taxon>Eukaryota</taxon>
        <taxon>Viridiplantae</taxon>
        <taxon>Streptophyta</taxon>
        <taxon>Embryophyta</taxon>
        <taxon>Tracheophyta</taxon>
        <taxon>Spermatophyta</taxon>
        <taxon>Magnoliopsida</taxon>
        <taxon>eudicotyledons</taxon>
        <taxon>Gunneridae</taxon>
        <taxon>Pentapetalae</taxon>
        <taxon>asterids</taxon>
        <taxon>campanulids</taxon>
        <taxon>Asterales</taxon>
        <taxon>Asteraceae</taxon>
        <taxon>Asteroideae</taxon>
        <taxon>Anthemideae</taxon>
        <taxon>Anthemidinae</taxon>
        <taxon>Tanacetum</taxon>
    </lineage>
</organism>
<accession>A0A699L7Z1</accession>
<dbReference type="EMBL" id="BKCJ010596216">
    <property type="protein sequence ID" value="GFB29883.1"/>
    <property type="molecule type" value="Genomic_DNA"/>
</dbReference>
<comment type="caution">
    <text evidence="2">The sequence shown here is derived from an EMBL/GenBank/DDBJ whole genome shotgun (WGS) entry which is preliminary data.</text>
</comment>
<evidence type="ECO:0000313" key="2">
    <source>
        <dbReference type="EMBL" id="GFB29883.1"/>
    </source>
</evidence>
<name>A0A699L7Z1_TANCI</name>
<feature type="region of interest" description="Disordered" evidence="1">
    <location>
        <begin position="1"/>
        <end position="24"/>
    </location>
</feature>
<protein>
    <submittedName>
        <fullName evidence="2">Uncharacterized protein</fullName>
    </submittedName>
</protein>